<keyword evidence="3" id="KW-0597">Phosphoprotein</keyword>
<proteinExistence type="predicted"/>
<dbReference type="Gene3D" id="1.10.287.130">
    <property type="match status" value="1"/>
</dbReference>
<keyword evidence="7" id="KW-0812">Transmembrane</keyword>
<evidence type="ECO:0000256" key="2">
    <source>
        <dbReference type="ARBA" id="ARBA00012438"/>
    </source>
</evidence>
<gene>
    <name evidence="9" type="ORF">NC998_18725</name>
</gene>
<evidence type="ECO:0000256" key="7">
    <source>
        <dbReference type="SAM" id="Phobius"/>
    </source>
</evidence>
<keyword evidence="6" id="KW-0175">Coiled coil</keyword>
<keyword evidence="5" id="KW-0902">Two-component regulatory system</keyword>
<dbReference type="InterPro" id="IPR003661">
    <property type="entry name" value="HisK_dim/P_dom"/>
</dbReference>
<feature type="coiled-coil region" evidence="6">
    <location>
        <begin position="123"/>
        <end position="161"/>
    </location>
</feature>
<accession>A0ABV0JBI9</accession>
<dbReference type="InterPro" id="IPR036097">
    <property type="entry name" value="HisK_dim/P_sf"/>
</dbReference>
<reference evidence="9 10" key="1">
    <citation type="submission" date="2022-04" db="EMBL/GenBank/DDBJ databases">
        <title>Positive selection, recombination, and allopatry shape intraspecific diversity of widespread and dominant cyanobacteria.</title>
        <authorList>
            <person name="Wei J."/>
            <person name="Shu W."/>
            <person name="Hu C."/>
        </authorList>
    </citation>
    <scope>NUCLEOTIDE SEQUENCE [LARGE SCALE GENOMIC DNA]</scope>
    <source>
        <strain evidence="9 10">GB2-A4</strain>
    </source>
</reference>
<comment type="catalytic activity">
    <reaction evidence="1">
        <text>ATP + protein L-histidine = ADP + protein N-phospho-L-histidine.</text>
        <dbReference type="EC" id="2.7.13.3"/>
    </reaction>
</comment>
<dbReference type="RefSeq" id="WP_199298879.1">
    <property type="nucleotide sequence ID" value="NZ_JAMPKM010000012.1"/>
</dbReference>
<keyword evidence="4" id="KW-0808">Transferase</keyword>
<evidence type="ECO:0000313" key="9">
    <source>
        <dbReference type="EMBL" id="MEP0819138.1"/>
    </source>
</evidence>
<feature type="domain" description="Histidine kinase" evidence="8">
    <location>
        <begin position="180"/>
        <end position="437"/>
    </location>
</feature>
<dbReference type="PROSITE" id="PS50109">
    <property type="entry name" value="HIS_KIN"/>
    <property type="match status" value="1"/>
</dbReference>
<keyword evidence="9" id="KW-0547">Nucleotide-binding</keyword>
<dbReference type="InterPro" id="IPR005467">
    <property type="entry name" value="His_kinase_dom"/>
</dbReference>
<organism evidence="9 10">
    <name type="scientific">Trichocoleus desertorum GB2-A4</name>
    <dbReference type="NCBI Taxonomy" id="2933944"/>
    <lineage>
        <taxon>Bacteria</taxon>
        <taxon>Bacillati</taxon>
        <taxon>Cyanobacteriota</taxon>
        <taxon>Cyanophyceae</taxon>
        <taxon>Leptolyngbyales</taxon>
        <taxon>Trichocoleusaceae</taxon>
        <taxon>Trichocoleus</taxon>
    </lineage>
</organism>
<dbReference type="CDD" id="cd00082">
    <property type="entry name" value="HisKA"/>
    <property type="match status" value="1"/>
</dbReference>
<evidence type="ECO:0000256" key="4">
    <source>
        <dbReference type="ARBA" id="ARBA00022777"/>
    </source>
</evidence>
<dbReference type="Gene3D" id="3.30.565.10">
    <property type="entry name" value="Histidine kinase-like ATPase, C-terminal domain"/>
    <property type="match status" value="1"/>
</dbReference>
<evidence type="ECO:0000256" key="5">
    <source>
        <dbReference type="ARBA" id="ARBA00023012"/>
    </source>
</evidence>
<keyword evidence="7" id="KW-1133">Transmembrane helix</keyword>
<dbReference type="InterPro" id="IPR003594">
    <property type="entry name" value="HATPase_dom"/>
</dbReference>
<evidence type="ECO:0000313" key="10">
    <source>
        <dbReference type="Proteomes" id="UP001464891"/>
    </source>
</evidence>
<dbReference type="Proteomes" id="UP001464891">
    <property type="component" value="Unassembled WGS sequence"/>
</dbReference>
<keyword evidence="9" id="KW-0067">ATP-binding</keyword>
<dbReference type="SMART" id="SM00387">
    <property type="entry name" value="HATPase_c"/>
    <property type="match status" value="1"/>
</dbReference>
<feature type="transmembrane region" description="Helical" evidence="7">
    <location>
        <begin position="20"/>
        <end position="47"/>
    </location>
</feature>
<evidence type="ECO:0000259" key="8">
    <source>
        <dbReference type="PROSITE" id="PS50109"/>
    </source>
</evidence>
<evidence type="ECO:0000256" key="3">
    <source>
        <dbReference type="ARBA" id="ARBA00022553"/>
    </source>
</evidence>
<evidence type="ECO:0000256" key="6">
    <source>
        <dbReference type="SAM" id="Coils"/>
    </source>
</evidence>
<dbReference type="GO" id="GO:0005524">
    <property type="term" value="F:ATP binding"/>
    <property type="evidence" value="ECO:0007669"/>
    <property type="project" value="UniProtKB-KW"/>
</dbReference>
<keyword evidence="4" id="KW-0418">Kinase</keyword>
<feature type="transmembrane region" description="Helical" evidence="7">
    <location>
        <begin position="85"/>
        <end position="106"/>
    </location>
</feature>
<keyword evidence="10" id="KW-1185">Reference proteome</keyword>
<dbReference type="PRINTS" id="PR00344">
    <property type="entry name" value="BCTRLSENSOR"/>
</dbReference>
<dbReference type="InterPro" id="IPR004358">
    <property type="entry name" value="Sig_transdc_His_kin-like_C"/>
</dbReference>
<dbReference type="PANTHER" id="PTHR43065">
    <property type="entry name" value="SENSOR HISTIDINE KINASE"/>
    <property type="match status" value="1"/>
</dbReference>
<feature type="transmembrane region" description="Helical" evidence="7">
    <location>
        <begin position="54"/>
        <end position="73"/>
    </location>
</feature>
<comment type="caution">
    <text evidence="9">The sequence shown here is derived from an EMBL/GenBank/DDBJ whole genome shotgun (WGS) entry which is preliminary data.</text>
</comment>
<dbReference type="Pfam" id="PF02518">
    <property type="entry name" value="HATPase_c"/>
    <property type="match status" value="1"/>
</dbReference>
<evidence type="ECO:0000256" key="1">
    <source>
        <dbReference type="ARBA" id="ARBA00000085"/>
    </source>
</evidence>
<dbReference type="InterPro" id="IPR036890">
    <property type="entry name" value="HATPase_C_sf"/>
</dbReference>
<protein>
    <recommendedName>
        <fullName evidence="2">histidine kinase</fullName>
        <ecNumber evidence="2">2.7.13.3</ecNumber>
    </recommendedName>
</protein>
<name>A0ABV0JBI9_9CYAN</name>
<dbReference type="SUPFAM" id="SSF55874">
    <property type="entry name" value="ATPase domain of HSP90 chaperone/DNA topoisomerase II/histidine kinase"/>
    <property type="match status" value="1"/>
</dbReference>
<keyword evidence="7" id="KW-0472">Membrane</keyword>
<sequence length="457" mass="50575">MAFFSANLHLEWLNLTGLNLVWLDGAANLVIAACYLMIAGLISLGLWRNRCTGIDAFAAITAGIFWSGSWSHAAHATSITGLDAALSGQTFFDAIAVIPAIAFLSLRRRSSLLIGSTQVLASQKQLVKRNAELEKKIDRRTQELETQNQRLNEALTALQKMNLHLAQTEKMSMLGQMVSGISHEINNPINFIHGNLPYMEEHVGDLLALLETYRDRYPQETVQVEAASPNIELDFIVEDLPRIMNSMRLGTERIREIVLNLRNFYRLDEAEMKPADLEAGIESTLVLLQNRYKQKIEIVRQFGKIPLVECHINQLNQVFMNLLSNSIDALLEGELSPDSTQSSLSSSLELRQIVIKTDTVGANRVGIWISDNGPGITVDVQEHLFEPFFTTKPRGVGTGLGLSISHQIITEAHQGRIYCCSTPGESTTFAIELPLQQTEPLSQLQNCGSGEPIALGV</sequence>
<dbReference type="PANTHER" id="PTHR43065:SF50">
    <property type="entry name" value="HISTIDINE KINASE"/>
    <property type="match status" value="1"/>
</dbReference>
<dbReference type="EC" id="2.7.13.3" evidence="2"/>
<dbReference type="EMBL" id="JAMPKM010000012">
    <property type="protein sequence ID" value="MEP0819138.1"/>
    <property type="molecule type" value="Genomic_DNA"/>
</dbReference>
<dbReference type="SUPFAM" id="SSF47384">
    <property type="entry name" value="Homodimeric domain of signal transducing histidine kinase"/>
    <property type="match status" value="1"/>
</dbReference>